<evidence type="ECO:0000313" key="2">
    <source>
        <dbReference type="EMBL" id="QHT59504.1"/>
    </source>
</evidence>
<accession>A0A6C0FW39</accession>
<dbReference type="AlphaFoldDB" id="A0A6C0FW39"/>
<keyword evidence="1" id="KW-0732">Signal</keyword>
<dbReference type="KEGG" id="plyc:GXP70_05730"/>
<dbReference type="RefSeq" id="WP_162355570.1">
    <property type="nucleotide sequence ID" value="NZ_CP048209.1"/>
</dbReference>
<name>A0A6C0FW39_9BACL</name>
<sequence length="1130" mass="120615">MRKKPNKKRAMSASKAIRLFGAAAAAVPLAMSVPAAAGAQSVQAPQLKASMDDLLQQVYSASLVAGNSFAIDLNDVFRDAGEYTYSAFVQFSSVADVGVIGDGAGKSLRIAMKKAGTTQVDLMARAPGTENYVHERFTLTVQPNYALNSAGTADIGDVIRYYKAHAGEFKTTEDYRRLLQAAVSSSAPPVNHPPVVFLRNAAGSASADVQQVHLTPGSHDTETFDLSDYFSDEDGDALSYRIIEGNDYDHPASGTLAYGRIAEGSRLELHASGAASMDVVVAASDDRSAETATMTFHVEAQGAFILHSISDDNDFSIRSGQSATIDLSRMFEATGEGDVRYEYAVEDGYYVDPALEGPYLYLNTTGSPSVSHITVKASGDNGAHWTAQTVTIRPSDGSKLTDKTYPGSQATATIDLAAYFDGSYTFEPSVPEGPATAAVNGSVLTLGLQAGTSSQVKLAAADGSGLTIYDRFRVVSEEMGGNAGTVIDKHSISGDNAFSIRTGQSAAIDLSRMFEVDGPGEVSYDYTVDDGYYVSPSLDGSKLYLQTTGSSSVTHLTVHASIAGSEISASQTITIRSGDGSKLTDKTYPGPQETATIDVADYFEGTYTFEPSVPEGPATAAIDGSVLTLGLQADTSSLVRLAADDGTGLTIYDSFQVTVGNPGIVDGPFIKHAVSDDNAFSMSQGQWATIDLSKMFEAAATDEVIYDYAVDDGDYIDTSLSGPYLNLQTTGSSSVTRITVMARKAGDQNWVTQSIEISPSGGSELTDVTYPYSETSATIDLADYFEGNYAFDSKVEGAALTTTINGSLLTLNLRSGSSAWVEAVAKDEHGLFIYDRFQVAVDGMAAQDIGTIYMPYGGDAYAAFVYPQEIFPDASEFRVTGYDDRLQDLSRYSDWKSDGFLEIYASERYEGHLYVDVEARDGAGTTGRYRIMISQNSAPTEEGLESEERTVFVKKGGEPTGLYFSDPEEDAIQSLAVSSNDPALFYTEVPSGNDVVYVHGIAPGSGQMTVHASDGKEDGTASYDYSVYVYDEQVSFTDDDWGASFNLSNTSYLDGLDTSDPSALEVTMSDNSLLSDVNIGDNVLTFVAEPDPGYSEMPMYGRELVKLTITDGSHSKDIYFYVGHDEWGLA</sequence>
<organism evidence="2 3">
    <name type="scientific">Paenibacillus lycopersici</name>
    <dbReference type="NCBI Taxonomy" id="2704462"/>
    <lineage>
        <taxon>Bacteria</taxon>
        <taxon>Bacillati</taxon>
        <taxon>Bacillota</taxon>
        <taxon>Bacilli</taxon>
        <taxon>Bacillales</taxon>
        <taxon>Paenibacillaceae</taxon>
        <taxon>Paenibacillus</taxon>
    </lineage>
</organism>
<dbReference type="EMBL" id="CP048209">
    <property type="protein sequence ID" value="QHT59504.1"/>
    <property type="molecule type" value="Genomic_DNA"/>
</dbReference>
<proteinExistence type="predicted"/>
<protein>
    <submittedName>
        <fullName evidence="2">Uncharacterized protein</fullName>
    </submittedName>
</protein>
<keyword evidence="3" id="KW-1185">Reference proteome</keyword>
<feature type="signal peptide" evidence="1">
    <location>
        <begin position="1"/>
        <end position="37"/>
    </location>
</feature>
<evidence type="ECO:0000313" key="3">
    <source>
        <dbReference type="Proteomes" id="UP000476064"/>
    </source>
</evidence>
<gene>
    <name evidence="2" type="ORF">GXP70_05730</name>
</gene>
<feature type="chain" id="PRO_5039021043" evidence="1">
    <location>
        <begin position="38"/>
        <end position="1130"/>
    </location>
</feature>
<dbReference type="Proteomes" id="UP000476064">
    <property type="component" value="Chromosome"/>
</dbReference>
<reference evidence="2 3" key="1">
    <citation type="submission" date="2020-01" db="EMBL/GenBank/DDBJ databases">
        <title>Paenibacillus sp. nov., isolated from tomato rhizosphere.</title>
        <authorList>
            <person name="Weon H.-Y."/>
            <person name="Lee S.A."/>
        </authorList>
    </citation>
    <scope>NUCLEOTIDE SEQUENCE [LARGE SCALE GENOMIC DNA]</scope>
    <source>
        <strain evidence="2 3">12200R-189</strain>
    </source>
</reference>
<evidence type="ECO:0000256" key="1">
    <source>
        <dbReference type="SAM" id="SignalP"/>
    </source>
</evidence>